<feature type="domain" description="F-box" evidence="1">
    <location>
        <begin position="11"/>
        <end position="53"/>
    </location>
</feature>
<evidence type="ECO:0000313" key="3">
    <source>
        <dbReference type="Proteomes" id="UP000836841"/>
    </source>
</evidence>
<name>A0AAU9SBP2_THLAR</name>
<dbReference type="EMBL" id="OU466860">
    <property type="protein sequence ID" value="CAH2059658.1"/>
    <property type="molecule type" value="Genomic_DNA"/>
</dbReference>
<dbReference type="PANTHER" id="PTHR44259">
    <property type="entry name" value="OS07G0183000 PROTEIN-RELATED"/>
    <property type="match status" value="1"/>
</dbReference>
<dbReference type="Gene3D" id="1.20.1280.50">
    <property type="match status" value="1"/>
</dbReference>
<evidence type="ECO:0000259" key="1">
    <source>
        <dbReference type="SMART" id="SM00256"/>
    </source>
</evidence>
<protein>
    <recommendedName>
        <fullName evidence="1">F-box domain-containing protein</fullName>
    </recommendedName>
</protein>
<dbReference type="InterPro" id="IPR050942">
    <property type="entry name" value="F-box_BR-signaling"/>
</dbReference>
<accession>A0AAU9SBP2</accession>
<proteinExistence type="predicted"/>
<dbReference type="SUPFAM" id="SSF81383">
    <property type="entry name" value="F-box domain"/>
    <property type="match status" value="1"/>
</dbReference>
<dbReference type="InterPro" id="IPR036047">
    <property type="entry name" value="F-box-like_dom_sf"/>
</dbReference>
<keyword evidence="3" id="KW-1185">Reference proteome</keyword>
<dbReference type="Proteomes" id="UP000836841">
    <property type="component" value="Chromosome 4"/>
</dbReference>
<dbReference type="PANTHER" id="PTHR44259:SF27">
    <property type="entry name" value="F-BOX DOMAIN-CONTAINING PROTEIN"/>
    <property type="match status" value="1"/>
</dbReference>
<dbReference type="CDD" id="cd09917">
    <property type="entry name" value="F-box_SF"/>
    <property type="match status" value="1"/>
</dbReference>
<dbReference type="AlphaFoldDB" id="A0AAU9SBP2"/>
<dbReference type="InterPro" id="IPR005174">
    <property type="entry name" value="KIB1-4_b-propeller"/>
</dbReference>
<reference evidence="2 3" key="1">
    <citation type="submission" date="2022-03" db="EMBL/GenBank/DDBJ databases">
        <authorList>
            <person name="Nunn A."/>
            <person name="Chopra R."/>
            <person name="Nunn A."/>
            <person name="Contreras Garrido A."/>
        </authorList>
    </citation>
    <scope>NUCLEOTIDE SEQUENCE [LARGE SCALE GENOMIC DNA]</scope>
</reference>
<dbReference type="Pfam" id="PF03478">
    <property type="entry name" value="Beta-prop_KIB1-4"/>
    <property type="match status" value="1"/>
</dbReference>
<gene>
    <name evidence="2" type="ORF">TAV2_LOCUS13173</name>
</gene>
<evidence type="ECO:0000313" key="2">
    <source>
        <dbReference type="EMBL" id="CAH2059658.1"/>
    </source>
</evidence>
<organism evidence="2 3">
    <name type="scientific">Thlaspi arvense</name>
    <name type="common">Field penny-cress</name>
    <dbReference type="NCBI Taxonomy" id="13288"/>
    <lineage>
        <taxon>Eukaryota</taxon>
        <taxon>Viridiplantae</taxon>
        <taxon>Streptophyta</taxon>
        <taxon>Embryophyta</taxon>
        <taxon>Tracheophyta</taxon>
        <taxon>Spermatophyta</taxon>
        <taxon>Magnoliopsida</taxon>
        <taxon>eudicotyledons</taxon>
        <taxon>Gunneridae</taxon>
        <taxon>Pentapetalae</taxon>
        <taxon>rosids</taxon>
        <taxon>malvids</taxon>
        <taxon>Brassicales</taxon>
        <taxon>Brassicaceae</taxon>
        <taxon>Thlaspideae</taxon>
        <taxon>Thlaspi</taxon>
    </lineage>
</organism>
<sequence>MSRNRCDWSKLCPDVCGSILERLSAKDFHRARTVCSNWYSVSRTCKLYPWRIQFNECSTSLFDPVEDKKIHETEHPGIEFSKSYVMASCSNWLLVVDFLVDLYLLNVFTSERISVPSMESMFLGQARFQGEDDWEQFIKRTNIASFRKSTACLWINERTRDYVIAWSYKEHYLFTYKIGDDSWCNLEGTQCKSMAYKNNKLYVYTSDHYIKTLDLSKNSPNEIVEGNPYRSHRFHFVSKPKEYIWKKRIAITSSGEVLIVVSLKGLAEKRYFYVFKMNVGSGNWERVDSLGGEMLIFGHGHTIRAPIKEINGEGIKGDSICFDDDDLMPGSDYLSAYRKINCGVFDLATSTITWSKTLDAPFLKSSWFVPGYDQS</sequence>
<dbReference type="Pfam" id="PF00646">
    <property type="entry name" value="F-box"/>
    <property type="match status" value="1"/>
</dbReference>
<dbReference type="InterPro" id="IPR001810">
    <property type="entry name" value="F-box_dom"/>
</dbReference>
<dbReference type="SMART" id="SM00256">
    <property type="entry name" value="FBOX"/>
    <property type="match status" value="1"/>
</dbReference>